<feature type="transmembrane region" description="Helical" evidence="1">
    <location>
        <begin position="38"/>
        <end position="61"/>
    </location>
</feature>
<dbReference type="EMBL" id="JACCFM010000001">
    <property type="protein sequence ID" value="NYJ21540.1"/>
    <property type="molecule type" value="Genomic_DNA"/>
</dbReference>
<organism evidence="2 3">
    <name type="scientific">Glaciibacter psychrotolerans</name>
    <dbReference type="NCBI Taxonomy" id="670054"/>
    <lineage>
        <taxon>Bacteria</taxon>
        <taxon>Bacillati</taxon>
        <taxon>Actinomycetota</taxon>
        <taxon>Actinomycetes</taxon>
        <taxon>Micrococcales</taxon>
        <taxon>Microbacteriaceae</taxon>
        <taxon>Glaciibacter</taxon>
    </lineage>
</organism>
<name>A0A7Z0EHA3_9MICO</name>
<comment type="caution">
    <text evidence="2">The sequence shown here is derived from an EMBL/GenBank/DDBJ whole genome shotgun (WGS) entry which is preliminary data.</text>
</comment>
<proteinExistence type="predicted"/>
<evidence type="ECO:0000256" key="1">
    <source>
        <dbReference type="SAM" id="Phobius"/>
    </source>
</evidence>
<keyword evidence="1" id="KW-0472">Membrane</keyword>
<dbReference type="Proteomes" id="UP000537260">
    <property type="component" value="Unassembled WGS sequence"/>
</dbReference>
<keyword evidence="3" id="KW-1185">Reference proteome</keyword>
<dbReference type="AlphaFoldDB" id="A0A7Z0EHA3"/>
<keyword evidence="1" id="KW-0812">Transmembrane</keyword>
<sequence length="220" mass="23236">MSRVTNAVTLLVGGEPRVDLLPPEILKERTAQLVGRRLGVGVIGVLVVVLLGAGAATVYAMQSQEALLVEQARTAELLQEQATYSEVRTVQSQLALVEAAQQVGASTEIDWKAYLEQVRATLPGSVSIDTVSVDTASPMAIFAQPTAPLQGERVATISFTATSMVLPDVPTWLAALKTLPGYSDALPTSVTLDSTTGVNTVSITMHVNSAAFAQRFVTEK</sequence>
<dbReference type="RefSeq" id="WP_179580123.1">
    <property type="nucleotide sequence ID" value="NZ_JACCFM010000001.1"/>
</dbReference>
<evidence type="ECO:0000313" key="3">
    <source>
        <dbReference type="Proteomes" id="UP000537260"/>
    </source>
</evidence>
<gene>
    <name evidence="2" type="ORF">HNR05_003331</name>
</gene>
<keyword evidence="1" id="KW-1133">Transmembrane helix</keyword>
<evidence type="ECO:0000313" key="2">
    <source>
        <dbReference type="EMBL" id="NYJ21540.1"/>
    </source>
</evidence>
<protein>
    <submittedName>
        <fullName evidence="2">Tfp pilus assembly protein PilN</fullName>
    </submittedName>
</protein>
<accession>A0A7Z0EHA3</accession>
<reference evidence="2 3" key="1">
    <citation type="submission" date="2020-07" db="EMBL/GenBank/DDBJ databases">
        <title>Sequencing the genomes of 1000 actinobacteria strains.</title>
        <authorList>
            <person name="Klenk H.-P."/>
        </authorList>
    </citation>
    <scope>NUCLEOTIDE SEQUENCE [LARGE SCALE GENOMIC DNA]</scope>
    <source>
        <strain evidence="2 3">LI1</strain>
    </source>
</reference>